<dbReference type="Proteomes" id="UP001552299">
    <property type="component" value="Unassembled WGS sequence"/>
</dbReference>
<evidence type="ECO:0000256" key="1">
    <source>
        <dbReference type="PROSITE-ProRule" id="PRU00152"/>
    </source>
</evidence>
<evidence type="ECO:0000259" key="3">
    <source>
        <dbReference type="PROSITE" id="PS50095"/>
    </source>
</evidence>
<organism evidence="4 5">
    <name type="scientific">Dendrobium thyrsiflorum</name>
    <name type="common">Pinecone-like raceme dendrobium</name>
    <name type="synonym">Orchid</name>
    <dbReference type="NCBI Taxonomy" id="117978"/>
    <lineage>
        <taxon>Eukaryota</taxon>
        <taxon>Viridiplantae</taxon>
        <taxon>Streptophyta</taxon>
        <taxon>Embryophyta</taxon>
        <taxon>Tracheophyta</taxon>
        <taxon>Spermatophyta</taxon>
        <taxon>Magnoliopsida</taxon>
        <taxon>Liliopsida</taxon>
        <taxon>Asparagales</taxon>
        <taxon>Orchidaceae</taxon>
        <taxon>Epidendroideae</taxon>
        <taxon>Malaxideae</taxon>
        <taxon>Dendrobiinae</taxon>
        <taxon>Dendrobium</taxon>
    </lineage>
</organism>
<dbReference type="InterPro" id="IPR001024">
    <property type="entry name" value="PLAT/LH2_dom"/>
</dbReference>
<feature type="signal peptide" evidence="2">
    <location>
        <begin position="1"/>
        <end position="20"/>
    </location>
</feature>
<dbReference type="PANTHER" id="PTHR31718:SF47">
    <property type="entry name" value="OS06G0206401 PROTEIN"/>
    <property type="match status" value="1"/>
</dbReference>
<dbReference type="PANTHER" id="PTHR31718">
    <property type="entry name" value="PLAT DOMAIN-CONTAINING PROTEIN"/>
    <property type="match status" value="1"/>
</dbReference>
<name>A0ABD0UUE5_DENTH</name>
<dbReference type="InterPro" id="IPR036392">
    <property type="entry name" value="PLAT/LH2_dom_sf"/>
</dbReference>
<dbReference type="PROSITE" id="PS50095">
    <property type="entry name" value="PLAT"/>
    <property type="match status" value="1"/>
</dbReference>
<evidence type="ECO:0000256" key="2">
    <source>
        <dbReference type="SAM" id="SignalP"/>
    </source>
</evidence>
<dbReference type="EMBL" id="JANQDX010000013">
    <property type="protein sequence ID" value="KAL0914077.1"/>
    <property type="molecule type" value="Genomic_DNA"/>
</dbReference>
<evidence type="ECO:0000313" key="4">
    <source>
        <dbReference type="EMBL" id="KAL0914077.1"/>
    </source>
</evidence>
<sequence length="236" mass="25505">MSGLFFSIPLLLLFVAAASATKNKNDEKLECVYSIYVRTGSIIKSGTDARISLTLADSSANQIRIPDLVSWGGLMGPQHNYFERTSLDVFSGRATCGLRGPICSLNLTSDGAGAHHGWYCDSVEVTATGPHLPCSQTLFYVQQWLATDAAPYQLYAYVNGCDGVERERRLVVGAAAAEHSGAVAPVRQFTNSRFDSPVQLTPVAALADLALRLNQAGWCFSAKLSMRFLVSSSLWC</sequence>
<gene>
    <name evidence="4" type="ORF">M5K25_017582</name>
</gene>
<comment type="caution">
    <text evidence="1">Lacks conserved residue(s) required for the propagation of feature annotation.</text>
</comment>
<dbReference type="AlphaFoldDB" id="A0ABD0UUE5"/>
<evidence type="ECO:0000313" key="5">
    <source>
        <dbReference type="Proteomes" id="UP001552299"/>
    </source>
</evidence>
<feature type="chain" id="PRO_5044887415" description="PLAT domain-containing protein" evidence="2">
    <location>
        <begin position="21"/>
        <end position="236"/>
    </location>
</feature>
<reference evidence="4 5" key="1">
    <citation type="journal article" date="2024" name="Plant Biotechnol. J.">
        <title>Dendrobium thyrsiflorum genome and its molecular insights into genes involved in important horticultural traits.</title>
        <authorList>
            <person name="Chen B."/>
            <person name="Wang J.Y."/>
            <person name="Zheng P.J."/>
            <person name="Li K.L."/>
            <person name="Liang Y.M."/>
            <person name="Chen X.F."/>
            <person name="Zhang C."/>
            <person name="Zhao X."/>
            <person name="He X."/>
            <person name="Zhang G.Q."/>
            <person name="Liu Z.J."/>
            <person name="Xu Q."/>
        </authorList>
    </citation>
    <scope>NUCLEOTIDE SEQUENCE [LARGE SCALE GENOMIC DNA]</scope>
    <source>
        <strain evidence="4">GZMU011</strain>
    </source>
</reference>
<dbReference type="Pfam" id="PF01477">
    <property type="entry name" value="PLAT"/>
    <property type="match status" value="1"/>
</dbReference>
<proteinExistence type="predicted"/>
<keyword evidence="5" id="KW-1185">Reference proteome</keyword>
<dbReference type="SUPFAM" id="SSF49723">
    <property type="entry name" value="Lipase/lipooxygenase domain (PLAT/LH2 domain)"/>
    <property type="match status" value="1"/>
</dbReference>
<keyword evidence="2" id="KW-0732">Signal</keyword>
<comment type="caution">
    <text evidence="4">The sequence shown here is derived from an EMBL/GenBank/DDBJ whole genome shotgun (WGS) entry which is preliminary data.</text>
</comment>
<accession>A0ABD0UUE5</accession>
<dbReference type="Gene3D" id="2.60.60.20">
    <property type="entry name" value="PLAT/LH2 domain"/>
    <property type="match status" value="1"/>
</dbReference>
<feature type="domain" description="PLAT" evidence="3">
    <location>
        <begin position="31"/>
        <end position="159"/>
    </location>
</feature>
<protein>
    <recommendedName>
        <fullName evidence="3">PLAT domain-containing protein</fullName>
    </recommendedName>
</protein>